<dbReference type="NCBIfam" id="TIGR03859">
    <property type="entry name" value="PQQ_PqqD"/>
    <property type="match status" value="1"/>
</dbReference>
<protein>
    <recommendedName>
        <fullName evidence="4">PqqA binding protein</fullName>
    </recommendedName>
    <alternativeName>
        <fullName evidence="4">Coenzyme PQQ synthesis protein D</fullName>
    </alternativeName>
    <alternativeName>
        <fullName evidence="4">Pyrroloquinoline quinone biosynthesis protein D</fullName>
    </alternativeName>
</protein>
<evidence type="ECO:0000256" key="2">
    <source>
        <dbReference type="ARBA" id="ARBA00011741"/>
    </source>
</evidence>
<evidence type="ECO:0000313" key="5">
    <source>
        <dbReference type="EMBL" id="OWV30291.1"/>
    </source>
</evidence>
<evidence type="ECO:0000256" key="1">
    <source>
        <dbReference type="ARBA" id="ARBA00004886"/>
    </source>
</evidence>
<evidence type="ECO:0000256" key="3">
    <source>
        <dbReference type="ARBA" id="ARBA00022905"/>
    </source>
</evidence>
<comment type="function">
    <text evidence="4">Functions as a PqqA binding protein and presents PqqA to PqqE, in the pyrroloquinoline quinone (PQQ) biosynthetic pathway.</text>
</comment>
<dbReference type="OrthoDB" id="7356791at2"/>
<reference evidence="5 6" key="1">
    <citation type="submission" date="2014-08" db="EMBL/GenBank/DDBJ databases">
        <title>Draft genome sequence of a novel L-asparaginase producing marine bacterium, Halomonas campaniensis.</title>
        <authorList>
            <person name="Sundarakrishnan B."/>
            <person name="Moushumi Priya A."/>
            <person name="Raman G."/>
            <person name="Sakthivel N."/>
            <person name="Park S."/>
            <person name="Jayachandran S."/>
        </authorList>
    </citation>
    <scope>NUCLEOTIDE SEQUENCE [LARGE SCALE GENOMIC DNA]</scope>
    <source>
        <strain evidence="5 6">SK03</strain>
    </source>
</reference>
<comment type="subunit">
    <text evidence="2 4">Monomer. Interacts with PqqE.</text>
</comment>
<comment type="pathway">
    <text evidence="1 4">Cofactor biosynthesis; pyrroloquinoline quinone biosynthesis.</text>
</comment>
<gene>
    <name evidence="4" type="primary">pqqD</name>
    <name evidence="5" type="ORF">JI62_07870</name>
</gene>
<comment type="similarity">
    <text evidence="4">Belongs to the PqqD family.</text>
</comment>
<dbReference type="GO" id="GO:0018189">
    <property type="term" value="P:pyrroloquinoline quinone biosynthetic process"/>
    <property type="evidence" value="ECO:0007669"/>
    <property type="project" value="UniProtKB-UniRule"/>
</dbReference>
<accession>A0A246S1L6</accession>
<dbReference type="Proteomes" id="UP000197334">
    <property type="component" value="Unassembled WGS sequence"/>
</dbReference>
<dbReference type="NCBIfam" id="NF002535">
    <property type="entry name" value="PRK02079.1"/>
    <property type="match status" value="1"/>
</dbReference>
<evidence type="ECO:0000313" key="6">
    <source>
        <dbReference type="Proteomes" id="UP000197334"/>
    </source>
</evidence>
<dbReference type="UniPathway" id="UPA00539"/>
<dbReference type="AlphaFoldDB" id="A0A246S1L6"/>
<dbReference type="Gene3D" id="1.10.10.1150">
    <property type="entry name" value="Coenzyme PQQ synthesis protein D (PqqD)"/>
    <property type="match status" value="1"/>
</dbReference>
<proteinExistence type="inferred from homology"/>
<dbReference type="EMBL" id="JPUA01000022">
    <property type="protein sequence ID" value="OWV30291.1"/>
    <property type="molecule type" value="Genomic_DNA"/>
</dbReference>
<dbReference type="InterPro" id="IPR022479">
    <property type="entry name" value="PqqD_bac"/>
</dbReference>
<dbReference type="InterPro" id="IPR041881">
    <property type="entry name" value="PqqD_sf"/>
</dbReference>
<sequence>MAQQDIYQLRRGWRLQWEAIQGCHVILYPEGMVKLSTTAGAILEQVDGHQSVADIIATLQRRYPDAETLADDVVQFIEEARANGWLAVKEVHCG</sequence>
<name>A0A246S1L6_9GAMM</name>
<keyword evidence="6" id="KW-1185">Reference proteome</keyword>
<comment type="caution">
    <text evidence="5">The sequence shown here is derived from an EMBL/GenBank/DDBJ whole genome shotgun (WGS) entry which is preliminary data.</text>
</comment>
<dbReference type="HAMAP" id="MF_00655">
    <property type="entry name" value="PQQ_syn_PqqD"/>
    <property type="match status" value="1"/>
</dbReference>
<organism evidence="5 6">
    <name type="scientific">Halomonas campaniensis</name>
    <dbReference type="NCBI Taxonomy" id="213554"/>
    <lineage>
        <taxon>Bacteria</taxon>
        <taxon>Pseudomonadati</taxon>
        <taxon>Pseudomonadota</taxon>
        <taxon>Gammaproteobacteria</taxon>
        <taxon>Oceanospirillales</taxon>
        <taxon>Halomonadaceae</taxon>
        <taxon>Halomonas</taxon>
    </lineage>
</organism>
<evidence type="ECO:0000256" key="4">
    <source>
        <dbReference type="HAMAP-Rule" id="MF_00655"/>
    </source>
</evidence>
<dbReference type="InterPro" id="IPR008792">
    <property type="entry name" value="PQQD"/>
</dbReference>
<dbReference type="GO" id="GO:0048038">
    <property type="term" value="F:quinone binding"/>
    <property type="evidence" value="ECO:0007669"/>
    <property type="project" value="InterPro"/>
</dbReference>
<dbReference type="STRING" id="213554.FF32_04105"/>
<keyword evidence="3 4" id="KW-0884">PQQ biosynthesis</keyword>
<dbReference type="Pfam" id="PF05402">
    <property type="entry name" value="PqqD"/>
    <property type="match status" value="1"/>
</dbReference>
<dbReference type="RefSeq" id="WP_088699634.1">
    <property type="nucleotide sequence ID" value="NZ_JPUA01000022.1"/>
</dbReference>